<dbReference type="AlphaFoldDB" id="X6NG74"/>
<feature type="compositionally biased region" description="Basic and acidic residues" evidence="1">
    <location>
        <begin position="98"/>
        <end position="115"/>
    </location>
</feature>
<name>X6NG74_RETFI</name>
<evidence type="ECO:0000313" key="2">
    <source>
        <dbReference type="EMBL" id="ETO24976.1"/>
    </source>
</evidence>
<reference evidence="2 3" key="1">
    <citation type="journal article" date="2013" name="Curr. Biol.">
        <title>The Genome of the Foraminiferan Reticulomyxa filosa.</title>
        <authorList>
            <person name="Glockner G."/>
            <person name="Hulsmann N."/>
            <person name="Schleicher M."/>
            <person name="Noegel A.A."/>
            <person name="Eichinger L."/>
            <person name="Gallinger C."/>
            <person name="Pawlowski J."/>
            <person name="Sierra R."/>
            <person name="Euteneuer U."/>
            <person name="Pillet L."/>
            <person name="Moustafa A."/>
            <person name="Platzer M."/>
            <person name="Groth M."/>
            <person name="Szafranski K."/>
            <person name="Schliwa M."/>
        </authorList>
    </citation>
    <scope>NUCLEOTIDE SEQUENCE [LARGE SCALE GENOMIC DNA]</scope>
</reference>
<dbReference type="Proteomes" id="UP000023152">
    <property type="component" value="Unassembled WGS sequence"/>
</dbReference>
<comment type="caution">
    <text evidence="2">The sequence shown here is derived from an EMBL/GenBank/DDBJ whole genome shotgun (WGS) entry which is preliminary data.</text>
</comment>
<gene>
    <name evidence="2" type="ORF">RFI_12171</name>
</gene>
<proteinExistence type="predicted"/>
<evidence type="ECO:0000256" key="1">
    <source>
        <dbReference type="SAM" id="MobiDB-lite"/>
    </source>
</evidence>
<organism evidence="2 3">
    <name type="scientific">Reticulomyxa filosa</name>
    <dbReference type="NCBI Taxonomy" id="46433"/>
    <lineage>
        <taxon>Eukaryota</taxon>
        <taxon>Sar</taxon>
        <taxon>Rhizaria</taxon>
        <taxon>Retaria</taxon>
        <taxon>Foraminifera</taxon>
        <taxon>Monothalamids</taxon>
        <taxon>Reticulomyxidae</taxon>
        <taxon>Reticulomyxa</taxon>
    </lineage>
</organism>
<sequence>MSLEISPNSKLEVKYLPTDFFDGIFKQQLRIKLKEYVPNGHSIDENLVDIKMKQINNKNKIKKRISGRFGSVLWKKKIDNICGMGLGDASKRSKKEKKVNPSEHEMSEQSKKRSEETISHITDNITIVNINGSDDINTTYIPTGSVHIHPFQGLAVLLKVFFLFVCSSRVSKRIKSN</sequence>
<dbReference type="EMBL" id="ASPP01008828">
    <property type="protein sequence ID" value="ETO24976.1"/>
    <property type="molecule type" value="Genomic_DNA"/>
</dbReference>
<accession>X6NG74</accession>
<evidence type="ECO:0000313" key="3">
    <source>
        <dbReference type="Proteomes" id="UP000023152"/>
    </source>
</evidence>
<protein>
    <submittedName>
        <fullName evidence="2">Uncharacterized protein</fullName>
    </submittedName>
</protein>
<keyword evidence="3" id="KW-1185">Reference proteome</keyword>
<feature type="region of interest" description="Disordered" evidence="1">
    <location>
        <begin position="92"/>
        <end position="115"/>
    </location>
</feature>